<accession>A0A0L0W649</accession>
<protein>
    <submittedName>
        <fullName evidence="1">Uncharacterized protein</fullName>
    </submittedName>
</protein>
<gene>
    <name evidence="1" type="ORF">CLPU_49c00040</name>
</gene>
<comment type="caution">
    <text evidence="1">The sequence shown here is derived from an EMBL/GenBank/DDBJ whole genome shotgun (WGS) entry which is preliminary data.</text>
</comment>
<proteinExistence type="predicted"/>
<name>A0A0L0W649_GOTPU</name>
<evidence type="ECO:0000313" key="2">
    <source>
        <dbReference type="Proteomes" id="UP000037267"/>
    </source>
</evidence>
<dbReference type="RefSeq" id="WP_050379121.1">
    <property type="nucleotide sequence ID" value="NZ_LGSS01000049.1"/>
</dbReference>
<dbReference type="AlphaFoldDB" id="A0A0L0W649"/>
<evidence type="ECO:0000313" key="1">
    <source>
        <dbReference type="EMBL" id="KNF06956.1"/>
    </source>
</evidence>
<dbReference type="EMBL" id="LGSS01000049">
    <property type="protein sequence ID" value="KNF06956.1"/>
    <property type="molecule type" value="Genomic_DNA"/>
</dbReference>
<dbReference type="OrthoDB" id="9857655at2"/>
<sequence>MKGWIEAIDEISERNREIDNKLSPNKTEVRYITDFAKAILENANHIEVASSLAHEETIDFEDAQEIIDYQKEQINRCIERLQNYLGTTMRIRKMQKNKNRPYKHNKAF</sequence>
<dbReference type="STRING" id="1503.CLPU_49c00040"/>
<keyword evidence="2" id="KW-1185">Reference proteome</keyword>
<dbReference type="Proteomes" id="UP000037267">
    <property type="component" value="Unassembled WGS sequence"/>
</dbReference>
<organism evidence="1 2">
    <name type="scientific">Gottschalkia purinilytica</name>
    <name type="common">Clostridium purinilyticum</name>
    <dbReference type="NCBI Taxonomy" id="1503"/>
    <lineage>
        <taxon>Bacteria</taxon>
        <taxon>Bacillati</taxon>
        <taxon>Bacillota</taxon>
        <taxon>Tissierellia</taxon>
        <taxon>Tissierellales</taxon>
        <taxon>Gottschalkiaceae</taxon>
        <taxon>Gottschalkia</taxon>
    </lineage>
</organism>
<reference evidence="2" key="1">
    <citation type="submission" date="2015-07" db="EMBL/GenBank/DDBJ databases">
        <title>Draft genome sequence of the purine-degrading Gottschalkia purinilyticum DSM 1384 (formerly Clostridium purinilyticum).</title>
        <authorList>
            <person name="Poehlein A."/>
            <person name="Schiel-Bengelsdorf B."/>
            <person name="Bengelsdorf F.R."/>
            <person name="Daniel R."/>
            <person name="Duerre P."/>
        </authorList>
    </citation>
    <scope>NUCLEOTIDE SEQUENCE [LARGE SCALE GENOMIC DNA]</scope>
    <source>
        <strain evidence="2">DSM 1384</strain>
    </source>
</reference>